<evidence type="ECO:0000256" key="1">
    <source>
        <dbReference type="ARBA" id="ARBA00022723"/>
    </source>
</evidence>
<keyword evidence="2 4" id="KW-0863">Zinc-finger</keyword>
<dbReference type="InterPro" id="IPR047126">
    <property type="entry name" value="RNF141-like"/>
</dbReference>
<dbReference type="InterPro" id="IPR001841">
    <property type="entry name" value="Znf_RING"/>
</dbReference>
<dbReference type="AlphaFoldDB" id="A0AA38Q210"/>
<feature type="compositionally biased region" description="Low complexity" evidence="6">
    <location>
        <begin position="101"/>
        <end position="119"/>
    </location>
</feature>
<dbReference type="GO" id="GO:0004842">
    <property type="term" value="F:ubiquitin-protein transferase activity"/>
    <property type="evidence" value="ECO:0007669"/>
    <property type="project" value="TreeGrafter"/>
</dbReference>
<dbReference type="Pfam" id="PF26609">
    <property type="entry name" value="DUF8191"/>
    <property type="match status" value="1"/>
</dbReference>
<dbReference type="InterPro" id="IPR013083">
    <property type="entry name" value="Znf_RING/FYVE/PHD"/>
</dbReference>
<dbReference type="PANTHER" id="PTHR12109:SF3">
    <property type="entry name" value="RING FINGER PROTEIN 141"/>
    <property type="match status" value="1"/>
</dbReference>
<feature type="compositionally biased region" description="Low complexity" evidence="6">
    <location>
        <begin position="38"/>
        <end position="52"/>
    </location>
</feature>
<evidence type="ECO:0000256" key="5">
    <source>
        <dbReference type="SAM" id="Coils"/>
    </source>
</evidence>
<evidence type="ECO:0000256" key="4">
    <source>
        <dbReference type="PROSITE-ProRule" id="PRU00175"/>
    </source>
</evidence>
<dbReference type="PROSITE" id="PS50089">
    <property type="entry name" value="ZF_RING_2"/>
    <property type="match status" value="1"/>
</dbReference>
<feature type="region of interest" description="Disordered" evidence="6">
    <location>
        <begin position="1"/>
        <end position="152"/>
    </location>
</feature>
<organism evidence="8 9">
    <name type="scientific">Lentinula detonsa</name>
    <dbReference type="NCBI Taxonomy" id="2804962"/>
    <lineage>
        <taxon>Eukaryota</taxon>
        <taxon>Fungi</taxon>
        <taxon>Dikarya</taxon>
        <taxon>Basidiomycota</taxon>
        <taxon>Agaricomycotina</taxon>
        <taxon>Agaricomycetes</taxon>
        <taxon>Agaricomycetidae</taxon>
        <taxon>Agaricales</taxon>
        <taxon>Marasmiineae</taxon>
        <taxon>Omphalotaceae</taxon>
        <taxon>Lentinula</taxon>
    </lineage>
</organism>
<feature type="compositionally biased region" description="Low complexity" evidence="6">
    <location>
        <begin position="71"/>
        <end position="92"/>
    </location>
</feature>
<keyword evidence="1" id="KW-0479">Metal-binding</keyword>
<evidence type="ECO:0000256" key="2">
    <source>
        <dbReference type="ARBA" id="ARBA00022771"/>
    </source>
</evidence>
<reference evidence="8" key="1">
    <citation type="submission" date="2022-08" db="EMBL/GenBank/DDBJ databases">
        <authorList>
            <consortium name="DOE Joint Genome Institute"/>
            <person name="Min B."/>
            <person name="Riley R."/>
            <person name="Sierra-Patev S."/>
            <person name="Naranjo-Ortiz M."/>
            <person name="Looney B."/>
            <person name="Konkel Z."/>
            <person name="Slot J.C."/>
            <person name="Sakamoto Y."/>
            <person name="Steenwyk J.L."/>
            <person name="Rokas A."/>
            <person name="Carro J."/>
            <person name="Camarero S."/>
            <person name="Ferreira P."/>
            <person name="Molpeceres G."/>
            <person name="Ruiz-Duenas F.J."/>
            <person name="Serrano A."/>
            <person name="Henrissat B."/>
            <person name="Drula E."/>
            <person name="Hughes K.W."/>
            <person name="Mata J.L."/>
            <person name="Ishikawa N.K."/>
            <person name="Vargas-Isla R."/>
            <person name="Ushijima S."/>
            <person name="Smith C.A."/>
            <person name="Ahrendt S."/>
            <person name="Andreopoulos W."/>
            <person name="He G."/>
            <person name="Labutti K."/>
            <person name="Lipzen A."/>
            <person name="Ng V."/>
            <person name="Sandor L."/>
            <person name="Barry K."/>
            <person name="Martinez A.T."/>
            <person name="Xiao Y."/>
            <person name="Gibbons J.G."/>
            <person name="Terashima K."/>
            <person name="Hibbett D.S."/>
            <person name="Grigoriev I.V."/>
        </authorList>
    </citation>
    <scope>NUCLEOTIDE SEQUENCE</scope>
    <source>
        <strain evidence="8">TFB7829</strain>
    </source>
</reference>
<evidence type="ECO:0000256" key="3">
    <source>
        <dbReference type="ARBA" id="ARBA00022833"/>
    </source>
</evidence>
<dbReference type="Proteomes" id="UP001163850">
    <property type="component" value="Unassembled WGS sequence"/>
</dbReference>
<dbReference type="InterPro" id="IPR027370">
    <property type="entry name" value="Znf-RING_euk"/>
</dbReference>
<dbReference type="GO" id="GO:0008270">
    <property type="term" value="F:zinc ion binding"/>
    <property type="evidence" value="ECO:0007669"/>
    <property type="project" value="UniProtKB-KW"/>
</dbReference>
<evidence type="ECO:0000313" key="9">
    <source>
        <dbReference type="Proteomes" id="UP001163850"/>
    </source>
</evidence>
<feature type="region of interest" description="Disordered" evidence="6">
    <location>
        <begin position="377"/>
        <end position="423"/>
    </location>
</feature>
<dbReference type="EMBL" id="MU801950">
    <property type="protein sequence ID" value="KAJ3985999.1"/>
    <property type="molecule type" value="Genomic_DNA"/>
</dbReference>
<feature type="compositionally biased region" description="Acidic residues" evidence="6">
    <location>
        <begin position="377"/>
        <end position="419"/>
    </location>
</feature>
<proteinExistence type="predicted"/>
<keyword evidence="3" id="KW-0862">Zinc</keyword>
<dbReference type="InterPro" id="IPR058504">
    <property type="entry name" value="DUF8191"/>
</dbReference>
<feature type="coiled-coil region" evidence="5">
    <location>
        <begin position="161"/>
        <end position="209"/>
    </location>
</feature>
<dbReference type="PANTHER" id="PTHR12109">
    <property type="entry name" value="RING FINGER PROTEIN 141-RELATED"/>
    <property type="match status" value="1"/>
</dbReference>
<name>A0AA38Q210_9AGAR</name>
<keyword evidence="5" id="KW-0175">Coiled coil</keyword>
<feature type="compositionally biased region" description="Polar residues" evidence="6">
    <location>
        <begin position="120"/>
        <end position="131"/>
    </location>
</feature>
<evidence type="ECO:0000313" key="8">
    <source>
        <dbReference type="EMBL" id="KAJ3985999.1"/>
    </source>
</evidence>
<dbReference type="Gene3D" id="3.30.40.10">
    <property type="entry name" value="Zinc/RING finger domain, C3HC4 (zinc finger)"/>
    <property type="match status" value="1"/>
</dbReference>
<sequence>MDIRRTTSSSNPSANRRFRNLHAPRRDSDEVFVTNNNALLSSRSKSRSPSRPARSDPFAALNATMTAARISSGGNRSSRSSGSASVRQSTSSHDSDLITDSGQRLRSSIISSSQKLNGSRPSTPATSTSGAQKKDKGKERHLRSHGSADASFSGPLAAAEFERMRKEIDSLKNIVSEQKKAARKQAKKVEELKAEIATGKATRDEQEAHFQLLKSKHMRNEELLITFETSLTCNICMELLNKPFSLSPCGHTFCLHDLQQWFRKAPPTDDDMDIDTDDPDYILHRQKSCPACRATVNGRPLPVYLVRDLISALQKAKGSGGAAGISGTRRSSSPYVSDDPWEGIFLNDDEAEEYEDEDESEVGAMPFGFLYSESDSEMEIHEDDSEYDSNGEPGEEDNSAADEEGGGSGDGDEDEDSSDGEQGNDVYYISAQWEPPCYPFPGEVVPGPQFRLGRRGCPPWLISTYRMRYTHSNGLVAHLHSLDPDDVGIPPHGPTGRMHRLFLGWNIPHLDSQSSELAQRIFMAQILEDYRSEPHRFSIQQRANGCLDVCVLVRADQVNEYYTTESDM</sequence>
<evidence type="ECO:0000256" key="6">
    <source>
        <dbReference type="SAM" id="MobiDB-lite"/>
    </source>
</evidence>
<accession>A0AA38Q210</accession>
<protein>
    <recommendedName>
        <fullName evidence="7">RING-type domain-containing protein</fullName>
    </recommendedName>
</protein>
<feature type="domain" description="RING-type" evidence="7">
    <location>
        <begin position="233"/>
        <end position="293"/>
    </location>
</feature>
<comment type="caution">
    <text evidence="8">The sequence shown here is derived from an EMBL/GenBank/DDBJ whole genome shotgun (WGS) entry which is preliminary data.</text>
</comment>
<dbReference type="Pfam" id="PF13445">
    <property type="entry name" value="zf-RING_UBOX"/>
    <property type="match status" value="1"/>
</dbReference>
<evidence type="ECO:0000259" key="7">
    <source>
        <dbReference type="PROSITE" id="PS50089"/>
    </source>
</evidence>
<dbReference type="SUPFAM" id="SSF57850">
    <property type="entry name" value="RING/U-box"/>
    <property type="match status" value="1"/>
</dbReference>
<dbReference type="GO" id="GO:0051865">
    <property type="term" value="P:protein autoubiquitination"/>
    <property type="evidence" value="ECO:0007669"/>
    <property type="project" value="TreeGrafter"/>
</dbReference>
<gene>
    <name evidence="8" type="ORF">F5890DRAFT_1071293</name>
</gene>
<feature type="compositionally biased region" description="Polar residues" evidence="6">
    <location>
        <begin position="1"/>
        <end position="14"/>
    </location>
</feature>
<feature type="region of interest" description="Disordered" evidence="6">
    <location>
        <begin position="318"/>
        <end position="343"/>
    </location>
</feature>